<accession>A0A433Q6N3</accession>
<dbReference type="Proteomes" id="UP000274822">
    <property type="component" value="Unassembled WGS sequence"/>
</dbReference>
<reference evidence="4 5" key="1">
    <citation type="journal article" date="2018" name="New Phytol.">
        <title>Phylogenomics of Endogonaceae and evolution of mycorrhizas within Mucoromycota.</title>
        <authorList>
            <person name="Chang Y."/>
            <person name="Desiro A."/>
            <person name="Na H."/>
            <person name="Sandor L."/>
            <person name="Lipzen A."/>
            <person name="Clum A."/>
            <person name="Barry K."/>
            <person name="Grigoriev I.V."/>
            <person name="Martin F.M."/>
            <person name="Stajich J.E."/>
            <person name="Smith M.E."/>
            <person name="Bonito G."/>
            <person name="Spatafora J.W."/>
        </authorList>
    </citation>
    <scope>NUCLEOTIDE SEQUENCE [LARGE SCALE GENOMIC DNA]</scope>
    <source>
        <strain evidence="4 5">AD002</strain>
    </source>
</reference>
<evidence type="ECO:0000313" key="5">
    <source>
        <dbReference type="Proteomes" id="UP000274822"/>
    </source>
</evidence>
<name>A0A433Q6N3_9FUNG</name>
<dbReference type="GO" id="GO:0000139">
    <property type="term" value="C:Golgi membrane"/>
    <property type="evidence" value="ECO:0007669"/>
    <property type="project" value="GOC"/>
</dbReference>
<keyword evidence="2" id="KW-0862">Zinc</keyword>
<dbReference type="GO" id="GO:0046872">
    <property type="term" value="F:metal ion binding"/>
    <property type="evidence" value="ECO:0007669"/>
    <property type="project" value="UniProtKB-KW"/>
</dbReference>
<dbReference type="PANTHER" id="PTHR45686:SF4">
    <property type="entry name" value="ADP-RIBOSYLATION FACTOR GTPASE ACTIVATING PROTEIN 3, ISOFORM H"/>
    <property type="match status" value="1"/>
</dbReference>
<feature type="compositionally biased region" description="Polar residues" evidence="3">
    <location>
        <begin position="1"/>
        <end position="10"/>
    </location>
</feature>
<evidence type="ECO:0000256" key="3">
    <source>
        <dbReference type="SAM" id="MobiDB-lite"/>
    </source>
</evidence>
<feature type="region of interest" description="Disordered" evidence="3">
    <location>
        <begin position="101"/>
        <end position="124"/>
    </location>
</feature>
<evidence type="ECO:0000256" key="1">
    <source>
        <dbReference type="ARBA" id="ARBA00022723"/>
    </source>
</evidence>
<evidence type="ECO:0000313" key="4">
    <source>
        <dbReference type="EMBL" id="RUS25430.1"/>
    </source>
</evidence>
<keyword evidence="5" id="KW-1185">Reference proteome</keyword>
<gene>
    <name evidence="4" type="ORF">BC938DRAFT_472186</name>
</gene>
<proteinExistence type="predicted"/>
<sequence length="234" mass="25197">MVGFGSTTSDSKGRESPSSEYPSFLMLAAKRGHEYISPSSQYDCNCSSPDSEGMTAREKFGNAKAISSDQFFGRGDYDPTAQAESAERLSRFSGASSISSAQYFGRDEEDPTQRPGGNASDWDGLQNTAADFARKFVGQAAADVGALKNVVQSGTSKVGVVCVCWRGGNWQGGGPGPGTEDWWMAECVANSQFQTTHKNPRLFALISPLMQLGDMLQDIQSPLLLHSRHHGEVH</sequence>
<comment type="caution">
    <text evidence="4">The sequence shown here is derived from an EMBL/GenBank/DDBJ whole genome shotgun (WGS) entry which is preliminary data.</text>
</comment>
<dbReference type="AlphaFoldDB" id="A0A433Q6N3"/>
<organism evidence="4 5">
    <name type="scientific">Jimgerdemannia flammicorona</name>
    <dbReference type="NCBI Taxonomy" id="994334"/>
    <lineage>
        <taxon>Eukaryota</taxon>
        <taxon>Fungi</taxon>
        <taxon>Fungi incertae sedis</taxon>
        <taxon>Mucoromycota</taxon>
        <taxon>Mucoromycotina</taxon>
        <taxon>Endogonomycetes</taxon>
        <taxon>Endogonales</taxon>
        <taxon>Endogonaceae</taxon>
        <taxon>Jimgerdemannia</taxon>
    </lineage>
</organism>
<dbReference type="GO" id="GO:0048205">
    <property type="term" value="P:COPI coating of Golgi vesicle"/>
    <property type="evidence" value="ECO:0007669"/>
    <property type="project" value="TreeGrafter"/>
</dbReference>
<evidence type="ECO:0000256" key="2">
    <source>
        <dbReference type="ARBA" id="ARBA00022833"/>
    </source>
</evidence>
<keyword evidence="1" id="KW-0479">Metal-binding</keyword>
<protein>
    <submittedName>
        <fullName evidence="4">Uncharacterized protein</fullName>
    </submittedName>
</protein>
<dbReference type="EMBL" id="RBNJ01012988">
    <property type="protein sequence ID" value="RUS25430.1"/>
    <property type="molecule type" value="Genomic_DNA"/>
</dbReference>
<feature type="region of interest" description="Disordered" evidence="3">
    <location>
        <begin position="1"/>
        <end position="20"/>
    </location>
</feature>
<dbReference type="PANTHER" id="PTHR45686">
    <property type="entry name" value="ADP-RIBOSYLATION FACTOR GTPASE ACTIVATING PROTEIN 3, ISOFORM H-RELATED"/>
    <property type="match status" value="1"/>
</dbReference>